<organism evidence="1 2">
    <name type="scientific">Shinella curvata</name>
    <dbReference type="NCBI Taxonomy" id="1817964"/>
    <lineage>
        <taxon>Bacteria</taxon>
        <taxon>Pseudomonadati</taxon>
        <taxon>Pseudomonadota</taxon>
        <taxon>Alphaproteobacteria</taxon>
        <taxon>Hyphomicrobiales</taxon>
        <taxon>Rhizobiaceae</taxon>
        <taxon>Shinella</taxon>
    </lineage>
</organism>
<dbReference type="Proteomes" id="UP001177080">
    <property type="component" value="Unassembled WGS sequence"/>
</dbReference>
<keyword evidence="2" id="KW-1185">Reference proteome</keyword>
<reference evidence="1" key="1">
    <citation type="submission" date="2022-04" db="EMBL/GenBank/DDBJ databases">
        <title>Shinella lacus sp. nov., a novel member of the genus Shinella from water.</title>
        <authorList>
            <person name="Deng Y."/>
        </authorList>
    </citation>
    <scope>NUCLEOTIDE SEQUENCE</scope>
    <source>
        <strain evidence="1">JCM 31239</strain>
    </source>
</reference>
<evidence type="ECO:0000313" key="2">
    <source>
        <dbReference type="Proteomes" id="UP001177080"/>
    </source>
</evidence>
<evidence type="ECO:0000313" key="1">
    <source>
        <dbReference type="EMBL" id="MDO6122900.1"/>
    </source>
</evidence>
<dbReference type="EMBL" id="WHSC02000007">
    <property type="protein sequence ID" value="MDO6122900.1"/>
    <property type="molecule type" value="Genomic_DNA"/>
</dbReference>
<name>A0ABT8XI89_9HYPH</name>
<gene>
    <name evidence="1" type="ORF">GB928_017025</name>
</gene>
<accession>A0ABT8XI89</accession>
<proteinExistence type="predicted"/>
<dbReference type="RefSeq" id="WP_244760567.1">
    <property type="nucleotide sequence ID" value="NZ_JALJCJ010000002.1"/>
</dbReference>
<protein>
    <submittedName>
        <fullName evidence="1">Uncharacterized protein</fullName>
    </submittedName>
</protein>
<comment type="caution">
    <text evidence="1">The sequence shown here is derived from an EMBL/GenBank/DDBJ whole genome shotgun (WGS) entry which is preliminary data.</text>
</comment>
<sequence length="113" mass="12397">MDVMPPSHAQPPRDGLAERAMRQAATILSELTACRRRACRRNGCCGSLVENGRGVVPSGAAREFSHLPPCIVGIDAELASVFVEQSRILLAFLDKHPCYELHPARLRRAHGKQ</sequence>